<proteinExistence type="predicted"/>
<dbReference type="SUPFAM" id="SSF47226">
    <property type="entry name" value="Histidine-containing phosphotransfer domain, HPT domain"/>
    <property type="match status" value="1"/>
</dbReference>
<keyword evidence="4" id="KW-1185">Reference proteome</keyword>
<name>A0A3N0AA53_9ACTN</name>
<dbReference type="InterPro" id="IPR036641">
    <property type="entry name" value="HPT_dom_sf"/>
</dbReference>
<evidence type="ECO:0000259" key="1">
    <source>
        <dbReference type="Pfam" id="PF01627"/>
    </source>
</evidence>
<dbReference type="Pfam" id="PF01627">
    <property type="entry name" value="Hpt"/>
    <property type="match status" value="1"/>
</dbReference>
<evidence type="ECO:0000313" key="3">
    <source>
        <dbReference type="EMBL" id="TJW09487.1"/>
    </source>
</evidence>
<dbReference type="Proteomes" id="UP000530850">
    <property type="component" value="Unassembled WGS sequence"/>
</dbReference>
<sequence length="123" mass="13415">MAESLTTALAAYGIDYVDAMDRFGDNAELYERLALKYLNDNHYVSLVAAMEAKDYEEGYSQAHSLKGVSGNLSFRELFQVAAYVSDALFSGEIDAAQNHMAALGDAHKKVVEGLEAWKSGQLA</sequence>
<dbReference type="RefSeq" id="WP_123185953.1">
    <property type="nucleotide sequence ID" value="NZ_CANPEU010000011.1"/>
</dbReference>
<accession>A0A3N0AA53</accession>
<dbReference type="GeneID" id="93357269"/>
<organism evidence="2 5">
    <name type="scientific">Parvibacter caecicola</name>
    <dbReference type="NCBI Taxonomy" id="747645"/>
    <lineage>
        <taxon>Bacteria</taxon>
        <taxon>Bacillati</taxon>
        <taxon>Actinomycetota</taxon>
        <taxon>Coriobacteriia</taxon>
        <taxon>Coriobacteriales</taxon>
        <taxon>Coriobacteriaceae</taxon>
        <taxon>Parvibacter</taxon>
    </lineage>
</organism>
<comment type="caution">
    <text evidence="2">The sequence shown here is derived from an EMBL/GenBank/DDBJ whole genome shotgun (WGS) entry which is preliminary data.</text>
</comment>
<evidence type="ECO:0000313" key="4">
    <source>
        <dbReference type="Proteomes" id="UP000309454"/>
    </source>
</evidence>
<dbReference type="AlphaFoldDB" id="A0A3N0AA53"/>
<reference evidence="2 5" key="2">
    <citation type="submission" date="2020-08" db="EMBL/GenBank/DDBJ databases">
        <title>Sequencing the genomes of 1000 actinobacteria strains.</title>
        <authorList>
            <person name="Klenk H.-P."/>
        </authorList>
    </citation>
    <scope>NUCLEOTIDE SEQUENCE [LARGE SCALE GENOMIC DNA]</scope>
    <source>
        <strain evidence="2 5">DSM 22242</strain>
    </source>
</reference>
<dbReference type="Gene3D" id="1.20.120.160">
    <property type="entry name" value="HPT domain"/>
    <property type="match status" value="1"/>
</dbReference>
<dbReference type="OrthoDB" id="1669200at2"/>
<dbReference type="Proteomes" id="UP000309454">
    <property type="component" value="Unassembled WGS sequence"/>
</dbReference>
<evidence type="ECO:0000313" key="5">
    <source>
        <dbReference type="Proteomes" id="UP000530850"/>
    </source>
</evidence>
<dbReference type="InterPro" id="IPR008207">
    <property type="entry name" value="Sig_transdc_His_kin_Hpt_dom"/>
</dbReference>
<feature type="domain" description="HPt" evidence="1">
    <location>
        <begin position="45"/>
        <end position="109"/>
    </location>
</feature>
<dbReference type="GO" id="GO:0000160">
    <property type="term" value="P:phosphorelay signal transduction system"/>
    <property type="evidence" value="ECO:0007669"/>
    <property type="project" value="InterPro"/>
</dbReference>
<reference evidence="3 4" key="1">
    <citation type="submission" date="2019-04" db="EMBL/GenBank/DDBJ databases">
        <title>Microbes associate with the intestines of laboratory mice.</title>
        <authorList>
            <person name="Navarre W."/>
            <person name="Wong E."/>
            <person name="Huang K.C."/>
            <person name="Tropini C."/>
            <person name="Ng K."/>
            <person name="Yu B."/>
        </authorList>
    </citation>
    <scope>NUCLEOTIDE SEQUENCE [LARGE SCALE GENOMIC DNA]</scope>
    <source>
        <strain evidence="3 4">NM48_B13</strain>
    </source>
</reference>
<dbReference type="EMBL" id="JACHYA010000001">
    <property type="protein sequence ID" value="MBB3170855.1"/>
    <property type="molecule type" value="Genomic_DNA"/>
</dbReference>
<dbReference type="EMBL" id="SSTM01000009">
    <property type="protein sequence ID" value="TJW09487.1"/>
    <property type="molecule type" value="Genomic_DNA"/>
</dbReference>
<evidence type="ECO:0000313" key="2">
    <source>
        <dbReference type="EMBL" id="MBB3170855.1"/>
    </source>
</evidence>
<gene>
    <name evidence="3" type="ORF">E5982_09445</name>
    <name evidence="2" type="ORF">FHR31_000635</name>
</gene>
<protein>
    <submittedName>
        <fullName evidence="2">HPt (Histidine-containing phosphotransfer) domain-containing protein</fullName>
    </submittedName>
    <submittedName>
        <fullName evidence="3">Hpt domain-containing protein</fullName>
    </submittedName>
</protein>